<keyword evidence="1" id="KW-0472">Membrane</keyword>
<evidence type="ECO:0000256" key="1">
    <source>
        <dbReference type="SAM" id="Phobius"/>
    </source>
</evidence>
<dbReference type="EMBL" id="JBHSNO010000002">
    <property type="protein sequence ID" value="MFC5587966.1"/>
    <property type="molecule type" value="Genomic_DNA"/>
</dbReference>
<evidence type="ECO:0000313" key="4">
    <source>
        <dbReference type="Proteomes" id="UP001596109"/>
    </source>
</evidence>
<dbReference type="Pfam" id="PF10099">
    <property type="entry name" value="RskA_C"/>
    <property type="match status" value="1"/>
</dbReference>
<feature type="domain" description="Anti-sigma K factor RskA C-terminal" evidence="2">
    <location>
        <begin position="126"/>
        <end position="212"/>
    </location>
</feature>
<keyword evidence="4" id="KW-1185">Reference proteome</keyword>
<keyword evidence="1" id="KW-0812">Transmembrane</keyword>
<protein>
    <submittedName>
        <fullName evidence="3">Anti-sigma factor</fullName>
    </submittedName>
</protein>
<proteinExistence type="predicted"/>
<evidence type="ECO:0000313" key="3">
    <source>
        <dbReference type="EMBL" id="MFC5587966.1"/>
    </source>
</evidence>
<evidence type="ECO:0000259" key="2">
    <source>
        <dbReference type="Pfam" id="PF10099"/>
    </source>
</evidence>
<accession>A0ABW0TEZ1</accession>
<comment type="caution">
    <text evidence="3">The sequence shown here is derived from an EMBL/GenBank/DDBJ whole genome shotgun (WGS) entry which is preliminary data.</text>
</comment>
<feature type="transmembrane region" description="Helical" evidence="1">
    <location>
        <begin position="80"/>
        <end position="100"/>
    </location>
</feature>
<dbReference type="InterPro" id="IPR018764">
    <property type="entry name" value="RskA_C"/>
</dbReference>
<dbReference type="RefSeq" id="WP_381430836.1">
    <property type="nucleotide sequence ID" value="NZ_JBHSNO010000002.1"/>
</dbReference>
<reference evidence="4" key="1">
    <citation type="journal article" date="2019" name="Int. J. Syst. Evol. Microbiol.">
        <title>The Global Catalogue of Microorganisms (GCM) 10K type strain sequencing project: providing services to taxonomists for standard genome sequencing and annotation.</title>
        <authorList>
            <consortium name="The Broad Institute Genomics Platform"/>
            <consortium name="The Broad Institute Genome Sequencing Center for Infectious Disease"/>
            <person name="Wu L."/>
            <person name="Ma J."/>
        </authorList>
    </citation>
    <scope>NUCLEOTIDE SEQUENCE [LARGE SCALE GENOMIC DNA]</scope>
    <source>
        <strain evidence="4">CGMCC 4.1434</strain>
    </source>
</reference>
<name>A0ABW0TEZ1_9BACL</name>
<organism evidence="3 4">
    <name type="scientific">Sporosarcina soli</name>
    <dbReference type="NCBI Taxonomy" id="334736"/>
    <lineage>
        <taxon>Bacteria</taxon>
        <taxon>Bacillati</taxon>
        <taxon>Bacillota</taxon>
        <taxon>Bacilli</taxon>
        <taxon>Bacillales</taxon>
        <taxon>Caryophanaceae</taxon>
        <taxon>Sporosarcina</taxon>
    </lineage>
</organism>
<sequence length="220" mass="24693">MKNRKNERPAESSLSNDTFEHDLQGEVMGVWEAMHFDFESVEEPSGLKEEVLNFVFNQESGDNKQTEKEGFHIKSIWKQFTPFTASFCTVMLLCIVLLVFPIHQPGIGVNEIVASMKLNAVDEELGEAYGYAFLINKNGKEELIINVYDFPQIQGKEVYQVWMIDNGRRQSAGVFKSDKEGFGVLTVDTSKLDAFDTIGITLEPDATSKQPRGKKIVGTG</sequence>
<dbReference type="Proteomes" id="UP001596109">
    <property type="component" value="Unassembled WGS sequence"/>
</dbReference>
<keyword evidence="1" id="KW-1133">Transmembrane helix</keyword>
<gene>
    <name evidence="3" type="ORF">ACFPRA_03475</name>
</gene>